<proteinExistence type="inferred from homology"/>
<dbReference type="FunFam" id="1.10.10.10:FF:000141">
    <property type="entry name" value="vacuolar protein-sorting-associated protein 25"/>
    <property type="match status" value="1"/>
</dbReference>
<dbReference type="InterPro" id="IPR014041">
    <property type="entry name" value="ESCRT-II_cplx_Vps25-sub_N"/>
</dbReference>
<dbReference type="GO" id="GO:0000814">
    <property type="term" value="C:ESCRT II complex"/>
    <property type="evidence" value="ECO:0007669"/>
    <property type="project" value="InterPro"/>
</dbReference>
<accession>A0A7R9IGR1</accession>
<dbReference type="InterPro" id="IPR008570">
    <property type="entry name" value="ESCRT-II_cplx_Vps25-sub"/>
</dbReference>
<dbReference type="Gene3D" id="1.10.10.10">
    <property type="entry name" value="Winged helix-like DNA-binding domain superfamily/Winged helix DNA-binding domain"/>
    <property type="match status" value="1"/>
</dbReference>
<dbReference type="GO" id="GO:0005198">
    <property type="term" value="F:structural molecule activity"/>
    <property type="evidence" value="ECO:0007669"/>
    <property type="project" value="TreeGrafter"/>
</dbReference>
<dbReference type="Gene3D" id="1.10.10.570">
    <property type="entry name" value="Winged helix' DNA-binding domain. Chain C. Domain 1"/>
    <property type="match status" value="1"/>
</dbReference>
<keyword evidence="6" id="KW-1133">Transmembrane helix</keyword>
<evidence type="ECO:0000256" key="2">
    <source>
        <dbReference type="ARBA" id="ARBA00017934"/>
    </source>
</evidence>
<dbReference type="AlphaFoldDB" id="A0A7R9IGR1"/>
<dbReference type="GO" id="GO:0043328">
    <property type="term" value="P:protein transport to vacuole involved in ubiquitin-dependent protein catabolic process via the multivesicular body sorting pathway"/>
    <property type="evidence" value="ECO:0007669"/>
    <property type="project" value="TreeGrafter"/>
</dbReference>
<reference evidence="7" key="1">
    <citation type="submission" date="2020-11" db="EMBL/GenBank/DDBJ databases">
        <authorList>
            <person name="Tran Van P."/>
        </authorList>
    </citation>
    <scope>NUCLEOTIDE SEQUENCE</scope>
</reference>
<dbReference type="InterPro" id="IPR036388">
    <property type="entry name" value="WH-like_DNA-bd_sf"/>
</dbReference>
<name>A0A7R9IGR1_9NEOP</name>
<evidence type="ECO:0000256" key="1">
    <source>
        <dbReference type="ARBA" id="ARBA00009674"/>
    </source>
</evidence>
<keyword evidence="3" id="KW-0813">Transport</keyword>
<dbReference type="Pfam" id="PF05871">
    <property type="entry name" value="ESCRT-II"/>
    <property type="match status" value="2"/>
</dbReference>
<sequence length="164" mass="19321">MAEIEWPWHYSFPPFFTIQLHAETRSKQIVAWRVLVLEYHRLAKQSVLDIREAQRSPLFNNTSINSILFILCHNTGLTINLIFIWHIYWHTLEEWGGMVYDWAQNNGMINTVCTLFELTQGDNTCDEEFHGLDTEVLIKALRTLEDEKKAEVIIFDDTQGVKFF</sequence>
<keyword evidence="6" id="KW-0472">Membrane</keyword>
<dbReference type="EMBL" id="OE002086">
    <property type="protein sequence ID" value="CAD7458114.1"/>
    <property type="molecule type" value="Genomic_DNA"/>
</dbReference>
<evidence type="ECO:0000313" key="7">
    <source>
        <dbReference type="EMBL" id="CAD7458114.1"/>
    </source>
</evidence>
<feature type="transmembrane region" description="Helical" evidence="6">
    <location>
        <begin position="67"/>
        <end position="88"/>
    </location>
</feature>
<evidence type="ECO:0000256" key="6">
    <source>
        <dbReference type="SAM" id="Phobius"/>
    </source>
</evidence>
<dbReference type="PANTHER" id="PTHR13149:SF0">
    <property type="entry name" value="VACUOLAR PROTEIN-SORTING-ASSOCIATED PROTEIN 25"/>
    <property type="match status" value="1"/>
</dbReference>
<dbReference type="InterPro" id="IPR036390">
    <property type="entry name" value="WH_DNA-bd_sf"/>
</dbReference>
<dbReference type="PANTHER" id="PTHR13149">
    <property type="entry name" value="VACUOLAR PROTEIN SORTING-ASSOCIATED PROTEIN VPS25"/>
    <property type="match status" value="1"/>
</dbReference>
<dbReference type="GO" id="GO:0016236">
    <property type="term" value="P:macroautophagy"/>
    <property type="evidence" value="ECO:0007669"/>
    <property type="project" value="UniProtKB-ARBA"/>
</dbReference>
<dbReference type="GO" id="GO:0042803">
    <property type="term" value="F:protein homodimerization activity"/>
    <property type="evidence" value="ECO:0007669"/>
    <property type="project" value="TreeGrafter"/>
</dbReference>
<protein>
    <recommendedName>
        <fullName evidence="2">Vacuolar protein-sorting-associated protein 25</fullName>
    </recommendedName>
    <alternativeName>
        <fullName evidence="5">ESCRT-II complex subunit VPS25</fullName>
    </alternativeName>
</protein>
<evidence type="ECO:0000256" key="5">
    <source>
        <dbReference type="ARBA" id="ARBA00030094"/>
    </source>
</evidence>
<gene>
    <name evidence="7" type="ORF">TTEB3V08_LOCUS6100</name>
</gene>
<keyword evidence="6" id="KW-0812">Transmembrane</keyword>
<dbReference type="SUPFAM" id="SSF46785">
    <property type="entry name" value="Winged helix' DNA-binding domain"/>
    <property type="match status" value="2"/>
</dbReference>
<evidence type="ECO:0000256" key="4">
    <source>
        <dbReference type="ARBA" id="ARBA00022927"/>
    </source>
</evidence>
<organism evidence="7">
    <name type="scientific">Timema tahoe</name>
    <dbReference type="NCBI Taxonomy" id="61484"/>
    <lineage>
        <taxon>Eukaryota</taxon>
        <taxon>Metazoa</taxon>
        <taxon>Ecdysozoa</taxon>
        <taxon>Arthropoda</taxon>
        <taxon>Hexapoda</taxon>
        <taxon>Insecta</taxon>
        <taxon>Pterygota</taxon>
        <taxon>Neoptera</taxon>
        <taxon>Polyneoptera</taxon>
        <taxon>Phasmatodea</taxon>
        <taxon>Timematodea</taxon>
        <taxon>Timematoidea</taxon>
        <taxon>Timematidae</taxon>
        <taxon>Timema</taxon>
    </lineage>
</organism>
<keyword evidence="4" id="KW-0653">Protein transport</keyword>
<evidence type="ECO:0000256" key="3">
    <source>
        <dbReference type="ARBA" id="ARBA00022448"/>
    </source>
</evidence>
<comment type="similarity">
    <text evidence="1">Belongs to the VPS25 family.</text>
</comment>